<accession>A0A6J5M446</accession>
<organism evidence="1">
    <name type="scientific">uncultured Caudovirales phage</name>
    <dbReference type="NCBI Taxonomy" id="2100421"/>
    <lineage>
        <taxon>Viruses</taxon>
        <taxon>Duplodnaviria</taxon>
        <taxon>Heunggongvirae</taxon>
        <taxon>Uroviricota</taxon>
        <taxon>Caudoviricetes</taxon>
        <taxon>Peduoviridae</taxon>
        <taxon>Maltschvirus</taxon>
        <taxon>Maltschvirus maltsch</taxon>
    </lineage>
</organism>
<sequence length="111" mass="12937">MALHWNVKDCDQSACWDKDENMTPTCQSMIWATTILGIPEITEATIKEFMYRMEFDRRLMNTFPTSDDQPVSMELVRPFIGLKTNASKYTRAKWLKNVSESFASRFARENA</sequence>
<reference evidence="1" key="1">
    <citation type="submission" date="2020-04" db="EMBL/GenBank/DDBJ databases">
        <authorList>
            <person name="Chiriac C."/>
            <person name="Salcher M."/>
            <person name="Ghai R."/>
            <person name="Kavagutti S V."/>
        </authorList>
    </citation>
    <scope>NUCLEOTIDE SEQUENCE</scope>
</reference>
<gene>
    <name evidence="1" type="ORF">UFOVP401_46</name>
</gene>
<evidence type="ECO:0000313" key="1">
    <source>
        <dbReference type="EMBL" id="CAB4140971.1"/>
    </source>
</evidence>
<dbReference type="EMBL" id="LR796384">
    <property type="protein sequence ID" value="CAB4140971.1"/>
    <property type="molecule type" value="Genomic_DNA"/>
</dbReference>
<proteinExistence type="predicted"/>
<protein>
    <submittedName>
        <fullName evidence="1">Uncharacterized protein</fullName>
    </submittedName>
</protein>
<name>A0A6J5M446_9CAUD</name>